<feature type="compositionally biased region" description="Basic and acidic residues" evidence="1">
    <location>
        <begin position="20"/>
        <end position="29"/>
    </location>
</feature>
<keyword evidence="3" id="KW-1185">Reference proteome</keyword>
<reference evidence="2 3" key="1">
    <citation type="submission" date="2017-06" db="EMBL/GenBank/DDBJ databases">
        <authorList>
            <person name="Kim H.J."/>
            <person name="Triplett B.A."/>
        </authorList>
    </citation>
    <scope>NUCLEOTIDE SEQUENCE [LARGE SCALE GENOMIC DNA]</scope>
    <source>
        <strain evidence="2 3">DSM 18704</strain>
    </source>
</reference>
<evidence type="ECO:0000313" key="3">
    <source>
        <dbReference type="Proteomes" id="UP000198356"/>
    </source>
</evidence>
<organism evidence="2 3">
    <name type="scientific">Granulicella rosea</name>
    <dbReference type="NCBI Taxonomy" id="474952"/>
    <lineage>
        <taxon>Bacteria</taxon>
        <taxon>Pseudomonadati</taxon>
        <taxon>Acidobacteriota</taxon>
        <taxon>Terriglobia</taxon>
        <taxon>Terriglobales</taxon>
        <taxon>Acidobacteriaceae</taxon>
        <taxon>Granulicella</taxon>
    </lineage>
</organism>
<dbReference type="Proteomes" id="UP000198356">
    <property type="component" value="Unassembled WGS sequence"/>
</dbReference>
<evidence type="ECO:0000256" key="1">
    <source>
        <dbReference type="SAM" id="MobiDB-lite"/>
    </source>
</evidence>
<accession>A0A239MH67</accession>
<proteinExistence type="predicted"/>
<dbReference type="AlphaFoldDB" id="A0A239MH67"/>
<dbReference type="OrthoDB" id="106944at2"/>
<evidence type="ECO:0000313" key="2">
    <source>
        <dbReference type="EMBL" id="SNT42011.1"/>
    </source>
</evidence>
<name>A0A239MH67_9BACT</name>
<gene>
    <name evidence="2" type="ORF">SAMN05421770_11316</name>
</gene>
<protein>
    <submittedName>
        <fullName evidence="2">RepA protein</fullName>
    </submittedName>
</protein>
<dbReference type="RefSeq" id="WP_089410345.1">
    <property type="nucleotide sequence ID" value="NZ_FZOU01000013.1"/>
</dbReference>
<sequence length="332" mass="37608">MKEEKAQPEPALPVKKPRSRAAETRAARDKQALRLGQLVDDRNTGKLGEEVIKIAQAMLLCTLPYSATTERDVVRKARLGDGSTLLVTFSAGINNVPLPFGADRKLLAWVLDRAIKSDSPSIGWESAWEYQKEMGLSRSGKNNKDLRDRFLRISGLNISIQRKDTTSIAGKNFSIIDSYKLPASIQRRNFNPDQQTLLELSASPSAVDTTPYGISLNRSLFDDIRRHHVVVPRSLWSQTKGNSQVQDMVLWLYCRCYAAQTESVIPWASLADQFPQDSNRRRMREHAREAIRLLRHLWPGCRIEAIEPGIWVDRATQPLLLDDPSKGRIRRL</sequence>
<feature type="region of interest" description="Disordered" evidence="1">
    <location>
        <begin position="1"/>
        <end position="29"/>
    </location>
</feature>
<dbReference type="EMBL" id="FZOU01000013">
    <property type="protein sequence ID" value="SNT42011.1"/>
    <property type="molecule type" value="Genomic_DNA"/>
</dbReference>